<dbReference type="AlphaFoldDB" id="A0A2P2PQA5"/>
<accession>A0A2P2PQA5</accession>
<protein>
    <submittedName>
        <fullName evidence="1">Uncharacterized protein</fullName>
    </submittedName>
</protein>
<dbReference type="EMBL" id="GGEC01076419">
    <property type="protein sequence ID" value="MBX56903.1"/>
    <property type="molecule type" value="Transcribed_RNA"/>
</dbReference>
<evidence type="ECO:0000313" key="1">
    <source>
        <dbReference type="EMBL" id="MBX56903.1"/>
    </source>
</evidence>
<name>A0A2P2PQA5_RHIMU</name>
<proteinExistence type="predicted"/>
<reference evidence="1" key="1">
    <citation type="submission" date="2018-02" db="EMBL/GenBank/DDBJ databases">
        <title>Rhizophora mucronata_Transcriptome.</title>
        <authorList>
            <person name="Meera S.P."/>
            <person name="Sreeshan A."/>
            <person name="Augustine A."/>
        </authorList>
    </citation>
    <scope>NUCLEOTIDE SEQUENCE</scope>
    <source>
        <tissue evidence="1">Leaf</tissue>
    </source>
</reference>
<sequence length="58" mass="6767">MHKKLKINAFFSLSLTIIDRICERETERELLGDYVDISTPHSRCKWVPTCNFNRGLAV</sequence>
<organism evidence="1">
    <name type="scientific">Rhizophora mucronata</name>
    <name type="common">Asiatic mangrove</name>
    <dbReference type="NCBI Taxonomy" id="61149"/>
    <lineage>
        <taxon>Eukaryota</taxon>
        <taxon>Viridiplantae</taxon>
        <taxon>Streptophyta</taxon>
        <taxon>Embryophyta</taxon>
        <taxon>Tracheophyta</taxon>
        <taxon>Spermatophyta</taxon>
        <taxon>Magnoliopsida</taxon>
        <taxon>eudicotyledons</taxon>
        <taxon>Gunneridae</taxon>
        <taxon>Pentapetalae</taxon>
        <taxon>rosids</taxon>
        <taxon>fabids</taxon>
        <taxon>Malpighiales</taxon>
        <taxon>Rhizophoraceae</taxon>
        <taxon>Rhizophora</taxon>
    </lineage>
</organism>